<name>A0A7I8DDJ5_9BACL</name>
<dbReference type="Gene3D" id="3.30.110.40">
    <property type="entry name" value="TusA-like domain"/>
    <property type="match status" value="1"/>
</dbReference>
<reference evidence="3 4" key="1">
    <citation type="submission" date="2020-08" db="EMBL/GenBank/DDBJ databases">
        <title>Complete Genome Sequence of Effusibacillus dendaii Strain skT53, Isolated from Farmland soil.</title>
        <authorList>
            <person name="Konishi T."/>
            <person name="Kawasaki H."/>
        </authorList>
    </citation>
    <scope>NUCLEOTIDE SEQUENCE [LARGE SCALE GENOMIC DNA]</scope>
    <source>
        <strain evidence="4">skT53</strain>
    </source>
</reference>
<accession>A0A7I8DDJ5</accession>
<dbReference type="PROSITE" id="PS01148">
    <property type="entry name" value="UPF0033"/>
    <property type="match status" value="1"/>
</dbReference>
<evidence type="ECO:0000313" key="3">
    <source>
        <dbReference type="EMBL" id="BCJ88283.1"/>
    </source>
</evidence>
<keyword evidence="4" id="KW-1185">Reference proteome</keyword>
<evidence type="ECO:0000313" key="4">
    <source>
        <dbReference type="Proteomes" id="UP000593802"/>
    </source>
</evidence>
<dbReference type="SUPFAM" id="SSF64307">
    <property type="entry name" value="SirA-like"/>
    <property type="match status" value="1"/>
</dbReference>
<dbReference type="Proteomes" id="UP000593802">
    <property type="component" value="Chromosome"/>
</dbReference>
<organism evidence="3 4">
    <name type="scientific">Effusibacillus dendaii</name>
    <dbReference type="NCBI Taxonomy" id="2743772"/>
    <lineage>
        <taxon>Bacteria</taxon>
        <taxon>Bacillati</taxon>
        <taxon>Bacillota</taxon>
        <taxon>Bacilli</taxon>
        <taxon>Bacillales</taxon>
        <taxon>Alicyclobacillaceae</taxon>
        <taxon>Effusibacillus</taxon>
    </lineage>
</organism>
<feature type="domain" description="UPF0033" evidence="2">
    <location>
        <begin position="10"/>
        <end position="34"/>
    </location>
</feature>
<dbReference type="AlphaFoldDB" id="A0A7I8DDJ5"/>
<dbReference type="PANTHER" id="PTHR33279:SF6">
    <property type="entry name" value="SULFUR CARRIER PROTEIN YEDF-RELATED"/>
    <property type="match status" value="1"/>
</dbReference>
<dbReference type="Pfam" id="PF01206">
    <property type="entry name" value="TusA"/>
    <property type="match status" value="1"/>
</dbReference>
<proteinExistence type="inferred from homology"/>
<dbReference type="InterPro" id="IPR001455">
    <property type="entry name" value="TusA-like"/>
</dbReference>
<dbReference type="PANTHER" id="PTHR33279">
    <property type="entry name" value="SULFUR CARRIER PROTEIN YEDF-RELATED"/>
    <property type="match status" value="1"/>
</dbReference>
<dbReference type="KEGG" id="eff:skT53_32680"/>
<gene>
    <name evidence="3" type="ORF">skT53_32680</name>
</gene>
<dbReference type="CDD" id="cd00291">
    <property type="entry name" value="SirA_YedF_YeeD"/>
    <property type="match status" value="1"/>
</dbReference>
<protein>
    <recommendedName>
        <fullName evidence="2">UPF0033 domain-containing protein</fullName>
    </recommendedName>
</protein>
<evidence type="ECO:0000256" key="1">
    <source>
        <dbReference type="ARBA" id="ARBA00008984"/>
    </source>
</evidence>
<dbReference type="EMBL" id="AP023366">
    <property type="protein sequence ID" value="BCJ88283.1"/>
    <property type="molecule type" value="Genomic_DNA"/>
</dbReference>
<evidence type="ECO:0000259" key="2">
    <source>
        <dbReference type="PROSITE" id="PS01148"/>
    </source>
</evidence>
<dbReference type="InterPro" id="IPR036868">
    <property type="entry name" value="TusA-like_sf"/>
</dbReference>
<sequence length="79" mass="8979">MKKMNTDVFVDAKGLSCPMPIVKAKKAIDALQPGQIMELEATDKGSVNDFQSWVKQTKHEMIKMEEDNGVYRFFVKKGQ</sequence>
<comment type="similarity">
    <text evidence="1">Belongs to the sulfur carrier protein TusA family.</text>
</comment>